<dbReference type="SFLD" id="SFLDG01181">
    <property type="entry name" value="SUF2"/>
    <property type="match status" value="1"/>
</dbReference>
<dbReference type="InterPro" id="IPR004045">
    <property type="entry name" value="Glutathione_S-Trfase_N"/>
</dbReference>
<gene>
    <name evidence="2" type="ORF">JYP53_15840</name>
</gene>
<dbReference type="PANTHER" id="PTHR45288">
    <property type="entry name" value="THIOREDOXIN FAMILY PROTEIN"/>
    <property type="match status" value="1"/>
</dbReference>
<dbReference type="SFLD" id="SFLDS00019">
    <property type="entry name" value="Glutathione_Transferase_(cytos"/>
    <property type="match status" value="1"/>
</dbReference>
<dbReference type="InterPro" id="IPR040079">
    <property type="entry name" value="Glutathione_S-Trfase"/>
</dbReference>
<reference evidence="2 3" key="1">
    <citation type="submission" date="2021-02" db="EMBL/GenBank/DDBJ databases">
        <title>PHA producing bacteria isolated from coastal sediment in Guangdong, Shenzhen.</title>
        <authorList>
            <person name="Zheng W."/>
            <person name="Yu S."/>
            <person name="Huang Y."/>
        </authorList>
    </citation>
    <scope>NUCLEOTIDE SEQUENCE [LARGE SCALE GENOMIC DNA]</scope>
    <source>
        <strain evidence="2 3">TN21-5</strain>
    </source>
</reference>
<comment type="caution">
    <text evidence="2">The sequence shown here is derived from an EMBL/GenBank/DDBJ whole genome shotgun (WGS) entry which is preliminary data.</text>
</comment>
<feature type="domain" description="GST N-terminal" evidence="1">
    <location>
        <begin position="185"/>
        <end position="284"/>
    </location>
</feature>
<keyword evidence="3" id="KW-1185">Reference proteome</keyword>
<dbReference type="Gene3D" id="3.40.30.10">
    <property type="entry name" value="Glutaredoxin"/>
    <property type="match status" value="2"/>
</dbReference>
<dbReference type="InterPro" id="IPR036249">
    <property type="entry name" value="Thioredoxin-like_sf"/>
</dbReference>
<dbReference type="Proteomes" id="UP000664344">
    <property type="component" value="Unassembled WGS sequence"/>
</dbReference>
<dbReference type="PROSITE" id="PS51354">
    <property type="entry name" value="GLUTAREDOXIN_2"/>
    <property type="match status" value="1"/>
</dbReference>
<dbReference type="PROSITE" id="PS50404">
    <property type="entry name" value="GST_NTER"/>
    <property type="match status" value="2"/>
</dbReference>
<dbReference type="PROSITE" id="PS00195">
    <property type="entry name" value="GLUTAREDOXIN_1"/>
    <property type="match status" value="1"/>
</dbReference>
<organism evidence="2 3">
    <name type="scientific">Marinobacter daepoensis</name>
    <dbReference type="NCBI Taxonomy" id="262077"/>
    <lineage>
        <taxon>Bacteria</taxon>
        <taxon>Pseudomonadati</taxon>
        <taxon>Pseudomonadota</taxon>
        <taxon>Gammaproteobacteria</taxon>
        <taxon>Pseudomonadales</taxon>
        <taxon>Marinobacteraceae</taxon>
        <taxon>Marinobacter</taxon>
    </lineage>
</organism>
<proteinExistence type="predicted"/>
<dbReference type="PANTHER" id="PTHR45288:SF2">
    <property type="entry name" value="THIOREDOXIN FAMILY PROTEIN"/>
    <property type="match status" value="1"/>
</dbReference>
<evidence type="ECO:0000313" key="3">
    <source>
        <dbReference type="Proteomes" id="UP000664344"/>
    </source>
</evidence>
<protein>
    <submittedName>
        <fullName evidence="2">Glutathione S-transferase N-terminal domain-containing protein</fullName>
    </submittedName>
</protein>
<dbReference type="EMBL" id="JAFKDB010000020">
    <property type="protein sequence ID" value="MBN7771379.1"/>
    <property type="molecule type" value="Genomic_DNA"/>
</dbReference>
<accession>A0ABS3BHS1</accession>
<dbReference type="Pfam" id="PF13417">
    <property type="entry name" value="GST_N_3"/>
    <property type="match status" value="2"/>
</dbReference>
<evidence type="ECO:0000313" key="2">
    <source>
        <dbReference type="EMBL" id="MBN7771379.1"/>
    </source>
</evidence>
<dbReference type="SFLD" id="SFLDG01202">
    <property type="entry name" value="SUF2.2"/>
    <property type="match status" value="1"/>
</dbReference>
<name>A0ABS3BHS1_9GAMM</name>
<evidence type="ECO:0000259" key="1">
    <source>
        <dbReference type="PROSITE" id="PS50404"/>
    </source>
</evidence>
<dbReference type="SUPFAM" id="SSF52833">
    <property type="entry name" value="Thioredoxin-like"/>
    <property type="match status" value="2"/>
</dbReference>
<feature type="domain" description="GST N-terminal" evidence="1">
    <location>
        <begin position="66"/>
        <end position="148"/>
    </location>
</feature>
<sequence length="284" mass="32048">MTQACGPSGQWVWRCLWDNAENDEDKGISMLKALKHQVNVLESVATSSFSAWRGCLVVAAVPQPEKPLVLYDIEACPFCRRVREVLTALHLDVEIRPCPKGGRAFRRETEALGGKQQFPLLHDLNTGDVLYESGAIIEYLFRQYADRPVPRYYQGRPWQTALGVAGSGASELRGMRARSGQRPAEGLHLWSFEGSPFSRLVRERLCESEIPYTLHNLGKEHWTEVGPARQRIKPGAYQPIPGGKRDAFFQKRGRVQVPYLEDPNTGEALFESSRILNYLETTYG</sequence>
<dbReference type="InterPro" id="IPR011767">
    <property type="entry name" value="GLR_AS"/>
</dbReference>